<evidence type="ECO:0000256" key="6">
    <source>
        <dbReference type="ARBA" id="ARBA00023163"/>
    </source>
</evidence>
<organism evidence="10 11">
    <name type="scientific">Ekhidna lutea</name>
    <dbReference type="NCBI Taxonomy" id="447679"/>
    <lineage>
        <taxon>Bacteria</taxon>
        <taxon>Pseudomonadati</taxon>
        <taxon>Bacteroidota</taxon>
        <taxon>Cytophagia</taxon>
        <taxon>Cytophagales</taxon>
        <taxon>Reichenbachiellaceae</taxon>
        <taxon>Ekhidna</taxon>
    </lineage>
</organism>
<dbReference type="InterPro" id="IPR014284">
    <property type="entry name" value="RNA_pol_sigma-70_dom"/>
</dbReference>
<dbReference type="GO" id="GO:0016987">
    <property type="term" value="F:sigma factor activity"/>
    <property type="evidence" value="ECO:0007669"/>
    <property type="project" value="UniProtKB-KW"/>
</dbReference>
<dbReference type="Proteomes" id="UP000198393">
    <property type="component" value="Unassembled WGS sequence"/>
</dbReference>
<evidence type="ECO:0000256" key="4">
    <source>
        <dbReference type="ARBA" id="ARBA00023082"/>
    </source>
</evidence>
<dbReference type="EMBL" id="FZPD01000005">
    <property type="protein sequence ID" value="SNT31746.1"/>
    <property type="molecule type" value="Genomic_DNA"/>
</dbReference>
<proteinExistence type="inferred from homology"/>
<dbReference type="Pfam" id="PF00196">
    <property type="entry name" value="GerE"/>
    <property type="match status" value="1"/>
</dbReference>
<dbReference type="NCBIfam" id="TIGR02937">
    <property type="entry name" value="sigma70-ECF"/>
    <property type="match status" value="1"/>
</dbReference>
<keyword evidence="11" id="KW-1185">Reference proteome</keyword>
<protein>
    <recommendedName>
        <fullName evidence="2">RNA polymerase sigma factor SigS</fullName>
    </recommendedName>
</protein>
<evidence type="ECO:0000259" key="8">
    <source>
        <dbReference type="Pfam" id="PF00196"/>
    </source>
</evidence>
<dbReference type="RefSeq" id="WP_089358047.1">
    <property type="nucleotide sequence ID" value="NZ_FZPD01000005.1"/>
</dbReference>
<evidence type="ECO:0000256" key="7">
    <source>
        <dbReference type="ARBA" id="ARBA00024701"/>
    </source>
</evidence>
<evidence type="ECO:0000313" key="11">
    <source>
        <dbReference type="Proteomes" id="UP000198393"/>
    </source>
</evidence>
<dbReference type="PANTHER" id="PTHR43133">
    <property type="entry name" value="RNA POLYMERASE ECF-TYPE SIGMA FACTO"/>
    <property type="match status" value="1"/>
</dbReference>
<dbReference type="Gene3D" id="1.10.10.10">
    <property type="entry name" value="Winged helix-like DNA-binding domain superfamily/Winged helix DNA-binding domain"/>
    <property type="match status" value="1"/>
</dbReference>
<comment type="function">
    <text evidence="7">Sigma factors are initiation factors that promote the attachment of RNA polymerase to specific initiation sites and are then released. Sigma-S contributes to the protection against external stress, thus playing a role in cellular fitness and survival.</text>
</comment>
<evidence type="ECO:0000313" key="10">
    <source>
        <dbReference type="EMBL" id="SNT31746.1"/>
    </source>
</evidence>
<evidence type="ECO:0000259" key="9">
    <source>
        <dbReference type="Pfam" id="PF04542"/>
    </source>
</evidence>
<comment type="similarity">
    <text evidence="1">Belongs to the sigma-70 factor family.</text>
</comment>
<dbReference type="GO" id="GO:0006352">
    <property type="term" value="P:DNA-templated transcription initiation"/>
    <property type="evidence" value="ECO:0007669"/>
    <property type="project" value="InterPro"/>
</dbReference>
<keyword evidence="6" id="KW-0804">Transcription</keyword>
<evidence type="ECO:0000256" key="2">
    <source>
        <dbReference type="ARBA" id="ARBA00021245"/>
    </source>
</evidence>
<dbReference type="SUPFAM" id="SSF46894">
    <property type="entry name" value="C-terminal effector domain of the bipartite response regulators"/>
    <property type="match status" value="1"/>
</dbReference>
<evidence type="ECO:0000256" key="3">
    <source>
        <dbReference type="ARBA" id="ARBA00023015"/>
    </source>
</evidence>
<dbReference type="GO" id="GO:0003677">
    <property type="term" value="F:DNA binding"/>
    <property type="evidence" value="ECO:0007669"/>
    <property type="project" value="UniProtKB-KW"/>
</dbReference>
<dbReference type="InterPro" id="IPR000792">
    <property type="entry name" value="Tscrpt_reg_LuxR_C"/>
</dbReference>
<dbReference type="OrthoDB" id="9150024at2"/>
<name>A0A239LME3_EKHLU</name>
<dbReference type="InterPro" id="IPR039425">
    <property type="entry name" value="RNA_pol_sigma-70-like"/>
</dbReference>
<sequence length="182" mass="21475">MYISAKKDEDRESLWRRFASGDKSVFGRLYTHYHRSLTAYCIGRIGNIEHAENVASEVLIKLLQYEKANEIENFEGWLFQVAKNECITFITKTARRKKLLNSNYKPELNRLPDVEIRFSMENIDHLIRTSLDEKDYKIWQLHQQGYDNREIAEIIDSSEKTVANRKSAARNKLKSVFKKLNE</sequence>
<keyword evidence="4" id="KW-0731">Sigma factor</keyword>
<gene>
    <name evidence="10" type="ORF">SAMN05421640_3392</name>
</gene>
<dbReference type="InterPro" id="IPR007627">
    <property type="entry name" value="RNA_pol_sigma70_r2"/>
</dbReference>
<dbReference type="InterPro" id="IPR036388">
    <property type="entry name" value="WH-like_DNA-bd_sf"/>
</dbReference>
<dbReference type="InterPro" id="IPR016032">
    <property type="entry name" value="Sig_transdc_resp-reg_C-effctor"/>
</dbReference>
<dbReference type="Pfam" id="PF04542">
    <property type="entry name" value="Sigma70_r2"/>
    <property type="match status" value="1"/>
</dbReference>
<evidence type="ECO:0000256" key="5">
    <source>
        <dbReference type="ARBA" id="ARBA00023125"/>
    </source>
</evidence>
<dbReference type="AlphaFoldDB" id="A0A239LME3"/>
<reference evidence="10 11" key="1">
    <citation type="submission" date="2017-06" db="EMBL/GenBank/DDBJ databases">
        <authorList>
            <person name="Kim H.J."/>
            <person name="Triplett B.A."/>
        </authorList>
    </citation>
    <scope>NUCLEOTIDE SEQUENCE [LARGE SCALE GENOMIC DNA]</scope>
    <source>
        <strain evidence="10 11">DSM 19307</strain>
    </source>
</reference>
<keyword evidence="3" id="KW-0805">Transcription regulation</keyword>
<dbReference type="Gene3D" id="1.10.1740.10">
    <property type="match status" value="1"/>
</dbReference>
<feature type="domain" description="RNA polymerase sigma-70 region 2" evidence="9">
    <location>
        <begin position="29"/>
        <end position="95"/>
    </location>
</feature>
<evidence type="ECO:0000256" key="1">
    <source>
        <dbReference type="ARBA" id="ARBA00007788"/>
    </source>
</evidence>
<dbReference type="PANTHER" id="PTHR43133:SF8">
    <property type="entry name" value="RNA POLYMERASE SIGMA FACTOR HI_1459-RELATED"/>
    <property type="match status" value="1"/>
</dbReference>
<feature type="domain" description="HTH luxR-type" evidence="8">
    <location>
        <begin position="131"/>
        <end position="174"/>
    </location>
</feature>
<dbReference type="InterPro" id="IPR013325">
    <property type="entry name" value="RNA_pol_sigma_r2"/>
</dbReference>
<dbReference type="SUPFAM" id="SSF88946">
    <property type="entry name" value="Sigma2 domain of RNA polymerase sigma factors"/>
    <property type="match status" value="1"/>
</dbReference>
<keyword evidence="5" id="KW-0238">DNA-binding</keyword>
<accession>A0A239LME3</accession>